<sequence length="75" mass="7627">MDDVPQGGAGGVPGHHPDQHSDHHGHAGSGPARPDDHRDSPTPTVKTVRAGTPVAEQAPRPEGEADEETDTPAGA</sequence>
<gene>
    <name evidence="2" type="ORF">ABWK59_04385</name>
</gene>
<feature type="compositionally biased region" description="Acidic residues" evidence="1">
    <location>
        <begin position="64"/>
        <end position="75"/>
    </location>
</feature>
<organism evidence="2">
    <name type="scientific">Kitasatospora camelliae</name>
    <dbReference type="NCBI Taxonomy" id="3156397"/>
    <lineage>
        <taxon>Bacteria</taxon>
        <taxon>Bacillati</taxon>
        <taxon>Actinomycetota</taxon>
        <taxon>Actinomycetes</taxon>
        <taxon>Kitasatosporales</taxon>
        <taxon>Streptomycetaceae</taxon>
        <taxon>Kitasatospora</taxon>
    </lineage>
</organism>
<evidence type="ECO:0000256" key="1">
    <source>
        <dbReference type="SAM" id="MobiDB-lite"/>
    </source>
</evidence>
<feature type="region of interest" description="Disordered" evidence="1">
    <location>
        <begin position="1"/>
        <end position="75"/>
    </location>
</feature>
<evidence type="ECO:0000313" key="2">
    <source>
        <dbReference type="EMBL" id="XCM78226.1"/>
    </source>
</evidence>
<dbReference type="EMBL" id="CP159872">
    <property type="protein sequence ID" value="XCM78226.1"/>
    <property type="molecule type" value="Genomic_DNA"/>
</dbReference>
<feature type="compositionally biased region" description="Basic and acidic residues" evidence="1">
    <location>
        <begin position="15"/>
        <end position="25"/>
    </location>
</feature>
<protein>
    <submittedName>
        <fullName evidence="2">Uncharacterized protein</fullName>
    </submittedName>
</protein>
<dbReference type="AlphaFoldDB" id="A0AAU8JQT4"/>
<reference evidence="2" key="1">
    <citation type="submission" date="2024-06" db="EMBL/GenBank/DDBJ databases">
        <title>The genome sequences of Kitasatospora sp. strain HUAS MG31.</title>
        <authorList>
            <person name="Mo P."/>
        </authorList>
    </citation>
    <scope>NUCLEOTIDE SEQUENCE</scope>
    <source>
        <strain evidence="2">HUAS MG31</strain>
    </source>
</reference>
<accession>A0AAU8JQT4</accession>
<dbReference type="KEGG" id="kcm:ABWK59_04385"/>
<proteinExistence type="predicted"/>
<dbReference type="RefSeq" id="WP_354637969.1">
    <property type="nucleotide sequence ID" value="NZ_CP159872.1"/>
</dbReference>
<name>A0AAU8JQT4_9ACTN</name>